<name>A0A8J2PQL0_9HEXA</name>
<accession>A0A8J2PQL0</accession>
<dbReference type="AlphaFoldDB" id="A0A8J2PQL0"/>
<evidence type="ECO:0000313" key="1">
    <source>
        <dbReference type="EMBL" id="CAG7832620.1"/>
    </source>
</evidence>
<proteinExistence type="predicted"/>
<feature type="non-terminal residue" evidence="1">
    <location>
        <position position="1"/>
    </location>
</feature>
<gene>
    <name evidence="1" type="ORF">AFUS01_LOCUS42300</name>
</gene>
<sequence>DNHESSFVGCLHCRFRQNQFENTEWNLSNLLLD</sequence>
<dbReference type="EMBL" id="CAJVCH010566078">
    <property type="protein sequence ID" value="CAG7832620.1"/>
    <property type="molecule type" value="Genomic_DNA"/>
</dbReference>
<keyword evidence="2" id="KW-1185">Reference proteome</keyword>
<dbReference type="Proteomes" id="UP000708208">
    <property type="component" value="Unassembled WGS sequence"/>
</dbReference>
<protein>
    <submittedName>
        <fullName evidence="1">Uncharacterized protein</fullName>
    </submittedName>
</protein>
<reference evidence="1" key="1">
    <citation type="submission" date="2021-06" db="EMBL/GenBank/DDBJ databases">
        <authorList>
            <person name="Hodson N. C."/>
            <person name="Mongue J. A."/>
            <person name="Jaron S. K."/>
        </authorList>
    </citation>
    <scope>NUCLEOTIDE SEQUENCE</scope>
</reference>
<organism evidence="1 2">
    <name type="scientific">Allacma fusca</name>
    <dbReference type="NCBI Taxonomy" id="39272"/>
    <lineage>
        <taxon>Eukaryota</taxon>
        <taxon>Metazoa</taxon>
        <taxon>Ecdysozoa</taxon>
        <taxon>Arthropoda</taxon>
        <taxon>Hexapoda</taxon>
        <taxon>Collembola</taxon>
        <taxon>Symphypleona</taxon>
        <taxon>Sminthuridae</taxon>
        <taxon>Allacma</taxon>
    </lineage>
</organism>
<comment type="caution">
    <text evidence="1">The sequence shown here is derived from an EMBL/GenBank/DDBJ whole genome shotgun (WGS) entry which is preliminary data.</text>
</comment>
<evidence type="ECO:0000313" key="2">
    <source>
        <dbReference type="Proteomes" id="UP000708208"/>
    </source>
</evidence>